<feature type="compositionally biased region" description="Low complexity" evidence="1">
    <location>
        <begin position="164"/>
        <end position="173"/>
    </location>
</feature>
<organism evidence="2 3">
    <name type="scientific">Penaeus vannamei</name>
    <name type="common">Whiteleg shrimp</name>
    <name type="synonym">Litopenaeus vannamei</name>
    <dbReference type="NCBI Taxonomy" id="6689"/>
    <lineage>
        <taxon>Eukaryota</taxon>
        <taxon>Metazoa</taxon>
        <taxon>Ecdysozoa</taxon>
        <taxon>Arthropoda</taxon>
        <taxon>Crustacea</taxon>
        <taxon>Multicrustacea</taxon>
        <taxon>Malacostraca</taxon>
        <taxon>Eumalacostraca</taxon>
        <taxon>Eucarida</taxon>
        <taxon>Decapoda</taxon>
        <taxon>Dendrobranchiata</taxon>
        <taxon>Penaeoidea</taxon>
        <taxon>Penaeidae</taxon>
        <taxon>Penaeus</taxon>
    </lineage>
</organism>
<reference evidence="2 3" key="2">
    <citation type="submission" date="2019-01" db="EMBL/GenBank/DDBJ databases">
        <title>The decoding of complex shrimp genome reveals the adaptation for benthos swimmer, frequently molting mechanism and breeding impact on genome.</title>
        <authorList>
            <person name="Sun Y."/>
            <person name="Gao Y."/>
            <person name="Yu Y."/>
        </authorList>
    </citation>
    <scope>NUCLEOTIDE SEQUENCE [LARGE SCALE GENOMIC DNA]</scope>
    <source>
        <tissue evidence="2">Muscle</tissue>
    </source>
</reference>
<dbReference type="AlphaFoldDB" id="A0A423T1X5"/>
<gene>
    <name evidence="2" type="ORF">C7M84_011149</name>
</gene>
<keyword evidence="3" id="KW-1185">Reference proteome</keyword>
<name>A0A423T1X5_PENVA</name>
<accession>A0A423T1X5</accession>
<sequence>MSCDHLGVMHAGAYLEHRGILSSLVSANRPVIGPLLFHRRTKESNLVYSEDSSAEWQKLIRRQKVRGVFMVEEVRYFNLIQKDYIRAFAEGEQIGRYVDTRVDAGTIVDPRGHKEGKRNPDLWGIKHNNYMWTRRQAARLAGIEDQRGVLLATGRTHSRHRSSSRTPVSSVHRAAMHGKRMGRT</sequence>
<dbReference type="Proteomes" id="UP000283509">
    <property type="component" value="Unassembled WGS sequence"/>
</dbReference>
<evidence type="ECO:0000313" key="3">
    <source>
        <dbReference type="Proteomes" id="UP000283509"/>
    </source>
</evidence>
<feature type="region of interest" description="Disordered" evidence="1">
    <location>
        <begin position="154"/>
        <end position="184"/>
    </location>
</feature>
<feature type="compositionally biased region" description="Basic residues" evidence="1">
    <location>
        <begin position="174"/>
        <end position="184"/>
    </location>
</feature>
<reference evidence="2 3" key="1">
    <citation type="submission" date="2018-04" db="EMBL/GenBank/DDBJ databases">
        <authorList>
            <person name="Zhang X."/>
            <person name="Yuan J."/>
            <person name="Li F."/>
            <person name="Xiang J."/>
        </authorList>
    </citation>
    <scope>NUCLEOTIDE SEQUENCE [LARGE SCALE GENOMIC DNA]</scope>
    <source>
        <tissue evidence="2">Muscle</tissue>
    </source>
</reference>
<proteinExistence type="predicted"/>
<evidence type="ECO:0000256" key="1">
    <source>
        <dbReference type="SAM" id="MobiDB-lite"/>
    </source>
</evidence>
<dbReference type="EMBL" id="QCYY01002412">
    <property type="protein sequence ID" value="ROT70542.1"/>
    <property type="molecule type" value="Genomic_DNA"/>
</dbReference>
<comment type="caution">
    <text evidence="2">The sequence shown here is derived from an EMBL/GenBank/DDBJ whole genome shotgun (WGS) entry which is preliminary data.</text>
</comment>
<dbReference type="OrthoDB" id="6366635at2759"/>
<evidence type="ECO:0000313" key="2">
    <source>
        <dbReference type="EMBL" id="ROT70542.1"/>
    </source>
</evidence>
<protein>
    <submittedName>
        <fullName evidence="2">Uncharacterized protein</fullName>
    </submittedName>
</protein>